<name>A0AA87ZA08_FICCA</name>
<evidence type="ECO:0000313" key="2">
    <source>
        <dbReference type="Proteomes" id="UP001187192"/>
    </source>
</evidence>
<proteinExistence type="predicted"/>
<keyword evidence="2" id="KW-1185">Reference proteome</keyword>
<reference evidence="1" key="1">
    <citation type="submission" date="2023-07" db="EMBL/GenBank/DDBJ databases">
        <title>draft genome sequence of fig (Ficus carica).</title>
        <authorList>
            <person name="Takahashi T."/>
            <person name="Nishimura K."/>
        </authorList>
    </citation>
    <scope>NUCLEOTIDE SEQUENCE</scope>
</reference>
<evidence type="ECO:0000313" key="1">
    <source>
        <dbReference type="EMBL" id="GMN28595.1"/>
    </source>
</evidence>
<dbReference type="Gene3D" id="3.30.559.10">
    <property type="entry name" value="Chloramphenicol acetyltransferase-like domain"/>
    <property type="match status" value="1"/>
</dbReference>
<gene>
    <name evidence="1" type="ORF">TIFTF001_002104</name>
</gene>
<organism evidence="1 2">
    <name type="scientific">Ficus carica</name>
    <name type="common">Common fig</name>
    <dbReference type="NCBI Taxonomy" id="3494"/>
    <lineage>
        <taxon>Eukaryota</taxon>
        <taxon>Viridiplantae</taxon>
        <taxon>Streptophyta</taxon>
        <taxon>Embryophyta</taxon>
        <taxon>Tracheophyta</taxon>
        <taxon>Spermatophyta</taxon>
        <taxon>Magnoliopsida</taxon>
        <taxon>eudicotyledons</taxon>
        <taxon>Gunneridae</taxon>
        <taxon>Pentapetalae</taxon>
        <taxon>rosids</taxon>
        <taxon>fabids</taxon>
        <taxon>Rosales</taxon>
        <taxon>Moraceae</taxon>
        <taxon>Ficeae</taxon>
        <taxon>Ficus</taxon>
    </lineage>
</organism>
<dbReference type="EMBL" id="BTGU01000002">
    <property type="protein sequence ID" value="GMN28595.1"/>
    <property type="molecule type" value="Genomic_DNA"/>
</dbReference>
<comment type="caution">
    <text evidence="1">The sequence shown here is derived from an EMBL/GenBank/DDBJ whole genome shotgun (WGS) entry which is preliminary data.</text>
</comment>
<accession>A0AA87ZA08</accession>
<dbReference type="InterPro" id="IPR023213">
    <property type="entry name" value="CAT-like_dom_sf"/>
</dbReference>
<dbReference type="Proteomes" id="UP001187192">
    <property type="component" value="Unassembled WGS sequence"/>
</dbReference>
<dbReference type="AlphaFoldDB" id="A0AA87ZA08"/>
<sequence length="133" mass="14788">MRKMLNFPVQVSSPELIRPAKQTPTETLYLSNIDDQSDLRNHISFVHFYPPSTAMQGRGQDPVVLTKQALSKADADVKLGELREAGGGLRPPFPQWCNLLVDNVLGSNLITDSPPCFACRFKISVSSFKRART</sequence>
<protein>
    <submittedName>
        <fullName evidence="1">Uncharacterized protein</fullName>
    </submittedName>
</protein>